<dbReference type="GO" id="GO:0005856">
    <property type="term" value="C:cytoskeleton"/>
    <property type="evidence" value="ECO:0007669"/>
    <property type="project" value="TreeGrafter"/>
</dbReference>
<accession>A0A5Q0LX99</accession>
<evidence type="ECO:0000256" key="1">
    <source>
        <dbReference type="ARBA" id="ARBA00037961"/>
    </source>
</evidence>
<dbReference type="InterPro" id="IPR001303">
    <property type="entry name" value="Aldolase_II/adducin_N"/>
</dbReference>
<dbReference type="RefSeq" id="WP_153280573.1">
    <property type="nucleotide sequence ID" value="NZ_CP045644.1"/>
</dbReference>
<feature type="domain" description="Class II aldolase/adducin N-terminal" evidence="2">
    <location>
        <begin position="29"/>
        <end position="208"/>
    </location>
</feature>
<reference evidence="3 4" key="1">
    <citation type="submission" date="2019-10" db="EMBL/GenBank/DDBJ databases">
        <title>Complete genome sequence of Variovorax paradoxus 5C-2.</title>
        <authorList>
            <person name="Gogoleva N.E."/>
            <person name="Balkin A.S."/>
        </authorList>
    </citation>
    <scope>NUCLEOTIDE SEQUENCE [LARGE SCALE GENOMIC DNA]</scope>
    <source>
        <strain evidence="3 4">5C-2</strain>
    </source>
</reference>
<dbReference type="PANTHER" id="PTHR10672">
    <property type="entry name" value="ADDUCIN"/>
    <property type="match status" value="1"/>
</dbReference>
<sequence>MEEKTLTRARVDMEIAKKLVPVRRSARERLVLTCRMLGSHGHWYGGLAGQLTTKGEREGTFWTLRFGVGADEATLSDLILVDEHLNVLEGDSLANPAVRFHLWVYRARPDVQSIVHTHPPAVSALSMTGQALKVAQMDATPFHENCSYLAEWPGLPIGDDEGHAIAGALGPKNKALLLAHHGLLTAGVSLEEAAVLAIWLEQAAQAQLRAAAVGQIREIRPELAAESRDFLLKPEIVDLTFQYFARQVLRADPTCLSATPAG</sequence>
<evidence type="ECO:0000259" key="2">
    <source>
        <dbReference type="SMART" id="SM01007"/>
    </source>
</evidence>
<proteinExistence type="inferred from homology"/>
<protein>
    <submittedName>
        <fullName evidence="3">Aldolase</fullName>
    </submittedName>
</protein>
<gene>
    <name evidence="3" type="ORF">GFK26_01675</name>
</gene>
<dbReference type="InterPro" id="IPR051017">
    <property type="entry name" value="Aldolase-II_Adducin_sf"/>
</dbReference>
<organism evidence="3 4">
    <name type="scientific">Variovorax paradoxus</name>
    <dbReference type="NCBI Taxonomy" id="34073"/>
    <lineage>
        <taxon>Bacteria</taxon>
        <taxon>Pseudomonadati</taxon>
        <taxon>Pseudomonadota</taxon>
        <taxon>Betaproteobacteria</taxon>
        <taxon>Burkholderiales</taxon>
        <taxon>Comamonadaceae</taxon>
        <taxon>Variovorax</taxon>
    </lineage>
</organism>
<dbReference type="SUPFAM" id="SSF53639">
    <property type="entry name" value="AraD/HMP-PK domain-like"/>
    <property type="match status" value="1"/>
</dbReference>
<dbReference type="InterPro" id="IPR036409">
    <property type="entry name" value="Aldolase_II/adducin_N_sf"/>
</dbReference>
<name>A0A5Q0LX99_VARPD</name>
<dbReference type="SMART" id="SM01007">
    <property type="entry name" value="Aldolase_II"/>
    <property type="match status" value="1"/>
</dbReference>
<evidence type="ECO:0000313" key="3">
    <source>
        <dbReference type="EMBL" id="QFZ81578.1"/>
    </source>
</evidence>
<dbReference type="Pfam" id="PF00596">
    <property type="entry name" value="Aldolase_II"/>
    <property type="match status" value="1"/>
</dbReference>
<dbReference type="Gene3D" id="3.40.225.10">
    <property type="entry name" value="Class II aldolase/adducin N-terminal domain"/>
    <property type="match status" value="1"/>
</dbReference>
<dbReference type="PANTHER" id="PTHR10672:SF3">
    <property type="entry name" value="PROTEIN HU-LI TAI SHAO"/>
    <property type="match status" value="1"/>
</dbReference>
<dbReference type="NCBIfam" id="NF005484">
    <property type="entry name" value="PRK07090.1"/>
    <property type="match status" value="1"/>
</dbReference>
<dbReference type="GO" id="GO:0051015">
    <property type="term" value="F:actin filament binding"/>
    <property type="evidence" value="ECO:0007669"/>
    <property type="project" value="TreeGrafter"/>
</dbReference>
<dbReference type="AlphaFoldDB" id="A0A5Q0LX99"/>
<evidence type="ECO:0000313" key="4">
    <source>
        <dbReference type="Proteomes" id="UP000326780"/>
    </source>
</evidence>
<comment type="similarity">
    <text evidence="1">Belongs to the aldolase class II family.</text>
</comment>
<dbReference type="EMBL" id="CP045644">
    <property type="protein sequence ID" value="QFZ81578.1"/>
    <property type="molecule type" value="Genomic_DNA"/>
</dbReference>
<dbReference type="Proteomes" id="UP000326780">
    <property type="component" value="Chromosome"/>
</dbReference>